<feature type="region of interest" description="Disordered" evidence="1">
    <location>
        <begin position="26"/>
        <end position="54"/>
    </location>
</feature>
<dbReference type="Proteomes" id="UP000005442">
    <property type="component" value="Chromosome"/>
</dbReference>
<dbReference type="HOGENOM" id="CLU_2807861_0_0_11"/>
<organism evidence="2 3">
    <name type="scientific">Mycolicibacterium rhodesiae (strain NBB3)</name>
    <name type="common">Mycobacterium rhodesiae</name>
    <dbReference type="NCBI Taxonomy" id="710685"/>
    <lineage>
        <taxon>Bacteria</taxon>
        <taxon>Bacillati</taxon>
        <taxon>Actinomycetota</taxon>
        <taxon>Actinomycetes</taxon>
        <taxon>Mycobacteriales</taxon>
        <taxon>Mycobacteriaceae</taxon>
        <taxon>Mycolicibacterium</taxon>
    </lineage>
</organism>
<dbReference type="PATRIC" id="fig|710685.3.peg.1778"/>
<name>G8RLB8_MYCRN</name>
<accession>G8RLB8</accession>
<sequence length="67" mass="7223">MTSLGAVGIWARTQLRWDVEPVNHELRAPGRDARGDVQPDSTPPGAVGYNHQSILARPIRDAHGAAL</sequence>
<dbReference type="OrthoDB" id="9795587at2"/>
<gene>
    <name evidence="2" type="ordered locus">MycrhN_1769</name>
</gene>
<dbReference type="STRING" id="710685.MycrhN_1769"/>
<evidence type="ECO:0000313" key="2">
    <source>
        <dbReference type="EMBL" id="AEV72380.1"/>
    </source>
</evidence>
<dbReference type="AlphaFoldDB" id="G8RLB8"/>
<reference evidence="2 3" key="1">
    <citation type="submission" date="2011-12" db="EMBL/GenBank/DDBJ databases">
        <title>Complete sequence of Mycobacterium rhodesiae NBB3.</title>
        <authorList>
            <consortium name="US DOE Joint Genome Institute"/>
            <person name="Lucas S."/>
            <person name="Han J."/>
            <person name="Lapidus A."/>
            <person name="Cheng J.-F."/>
            <person name="Goodwin L."/>
            <person name="Pitluck S."/>
            <person name="Peters L."/>
            <person name="Mikhailova N."/>
            <person name="Gu W."/>
            <person name="Detter J.C."/>
            <person name="Han C."/>
            <person name="Tapia R."/>
            <person name="Land M."/>
            <person name="Hauser L."/>
            <person name="Kyrpides N."/>
            <person name="Ivanova N."/>
            <person name="Pagani I."/>
            <person name="Mattes T."/>
            <person name="Holmes A."/>
            <person name="Rutledge P."/>
            <person name="Paulsen I."/>
            <person name="Coleman N."/>
            <person name="Woyke T."/>
        </authorList>
    </citation>
    <scope>NUCLEOTIDE SEQUENCE [LARGE SCALE GENOMIC DNA]</scope>
    <source>
        <strain evidence="2 3">NBB3</strain>
    </source>
</reference>
<evidence type="ECO:0000256" key="1">
    <source>
        <dbReference type="SAM" id="MobiDB-lite"/>
    </source>
</evidence>
<dbReference type="RefSeq" id="WP_014210194.1">
    <property type="nucleotide sequence ID" value="NC_016604.1"/>
</dbReference>
<dbReference type="EMBL" id="CP003169">
    <property type="protein sequence ID" value="AEV72380.1"/>
    <property type="molecule type" value="Genomic_DNA"/>
</dbReference>
<evidence type="ECO:0000313" key="3">
    <source>
        <dbReference type="Proteomes" id="UP000005442"/>
    </source>
</evidence>
<feature type="compositionally biased region" description="Basic and acidic residues" evidence="1">
    <location>
        <begin position="26"/>
        <end position="37"/>
    </location>
</feature>
<keyword evidence="3" id="KW-1185">Reference proteome</keyword>
<protein>
    <submittedName>
        <fullName evidence="2">Uncharacterized protein</fullName>
    </submittedName>
</protein>
<proteinExistence type="predicted"/>
<dbReference type="KEGG" id="mrh:MycrhN_1769"/>